<organism evidence="1 2">
    <name type="scientific">Listeria booriae</name>
    <dbReference type="NCBI Taxonomy" id="1552123"/>
    <lineage>
        <taxon>Bacteria</taxon>
        <taxon>Bacillati</taxon>
        <taxon>Bacillota</taxon>
        <taxon>Bacilli</taxon>
        <taxon>Bacillales</taxon>
        <taxon>Listeriaceae</taxon>
        <taxon>Listeria</taxon>
    </lineage>
</organism>
<dbReference type="EMBL" id="JAASTX010000018">
    <property type="protein sequence ID" value="MBC1492723.1"/>
    <property type="molecule type" value="Genomic_DNA"/>
</dbReference>
<accession>A0A7X1CCS2</accession>
<dbReference type="AlphaFoldDB" id="A0A7X1CCS2"/>
<comment type="caution">
    <text evidence="1">The sequence shown here is derived from an EMBL/GenBank/DDBJ whole genome shotgun (WGS) entry which is preliminary data.</text>
</comment>
<gene>
    <name evidence="1" type="ORF">HCI99_12935</name>
</gene>
<proteinExistence type="predicted"/>
<evidence type="ECO:0000313" key="2">
    <source>
        <dbReference type="Proteomes" id="UP000533953"/>
    </source>
</evidence>
<protein>
    <submittedName>
        <fullName evidence="1">Uncharacterized protein</fullName>
    </submittedName>
</protein>
<dbReference type="Proteomes" id="UP000533953">
    <property type="component" value="Unassembled WGS sequence"/>
</dbReference>
<sequence>MIYKLKHHAGATAGFETEAPIDTIIEALAMATATVAVYFEPSADLSNEEFVEVLLRGLVDNKVRVIDTDKQYFGVEIDMFDLYESIAACIDDVVNMREKSKFSQSIYEIACAVYQESKEI</sequence>
<name>A0A7X1CCS2_9LIST</name>
<evidence type="ECO:0000313" key="1">
    <source>
        <dbReference type="EMBL" id="MBC1492723.1"/>
    </source>
</evidence>
<reference evidence="1 2" key="1">
    <citation type="submission" date="2020-03" db="EMBL/GenBank/DDBJ databases">
        <title>Soil Listeria distribution.</title>
        <authorList>
            <person name="Liao J."/>
            <person name="Wiedmann M."/>
        </authorList>
    </citation>
    <scope>NUCLEOTIDE SEQUENCE [LARGE SCALE GENOMIC DNA]</scope>
    <source>
        <strain evidence="1 2">FSL L7-1547</strain>
    </source>
</reference>
<dbReference type="RefSeq" id="WP_185417900.1">
    <property type="nucleotide sequence ID" value="NZ_JAASTX010000018.1"/>
</dbReference>